<keyword evidence="4" id="KW-1185">Reference proteome</keyword>
<feature type="region of interest" description="Disordered" evidence="1">
    <location>
        <begin position="45"/>
        <end position="69"/>
    </location>
</feature>
<accession>A0ABV0UY44</accession>
<feature type="transmembrane region" description="Helical" evidence="2">
    <location>
        <begin position="72"/>
        <end position="93"/>
    </location>
</feature>
<keyword evidence="2" id="KW-0812">Transmembrane</keyword>
<evidence type="ECO:0000313" key="4">
    <source>
        <dbReference type="Proteomes" id="UP001482620"/>
    </source>
</evidence>
<comment type="caution">
    <text evidence="3">The sequence shown here is derived from an EMBL/GenBank/DDBJ whole genome shotgun (WGS) entry which is preliminary data.</text>
</comment>
<keyword evidence="2" id="KW-0472">Membrane</keyword>
<evidence type="ECO:0000256" key="1">
    <source>
        <dbReference type="SAM" id="MobiDB-lite"/>
    </source>
</evidence>
<protein>
    <submittedName>
        <fullName evidence="3">Uncharacterized protein</fullName>
    </submittedName>
</protein>
<sequence>MMDVSLANILPSASTKSNGQPWSELALLTSLVSLLLSCLGSSRRYRGGRQRLPKSPEERPAHSEGPQSPQKVGVTLALLVLGAGVMGPVQFIVEPNTMVLKTVSMSSLWMFTGE</sequence>
<proteinExistence type="predicted"/>
<evidence type="ECO:0000256" key="2">
    <source>
        <dbReference type="SAM" id="Phobius"/>
    </source>
</evidence>
<feature type="transmembrane region" description="Helical" evidence="2">
    <location>
        <begin position="25"/>
        <end position="42"/>
    </location>
</feature>
<dbReference type="EMBL" id="JAHRIQ010085306">
    <property type="protein sequence ID" value="MEQ2249462.1"/>
    <property type="molecule type" value="Genomic_DNA"/>
</dbReference>
<evidence type="ECO:0000313" key="3">
    <source>
        <dbReference type="EMBL" id="MEQ2249462.1"/>
    </source>
</evidence>
<name>A0ABV0UY44_9TELE</name>
<reference evidence="3 4" key="1">
    <citation type="submission" date="2021-06" db="EMBL/GenBank/DDBJ databases">
        <authorList>
            <person name="Palmer J.M."/>
        </authorList>
    </citation>
    <scope>NUCLEOTIDE SEQUENCE [LARGE SCALE GENOMIC DNA]</scope>
    <source>
        <strain evidence="4">if_2019</strain>
        <tissue evidence="3">Muscle</tissue>
    </source>
</reference>
<dbReference type="Proteomes" id="UP001482620">
    <property type="component" value="Unassembled WGS sequence"/>
</dbReference>
<keyword evidence="2" id="KW-1133">Transmembrane helix</keyword>
<gene>
    <name evidence="3" type="ORF">ILYODFUR_029519</name>
</gene>
<organism evidence="3 4">
    <name type="scientific">Ilyodon furcidens</name>
    <name type="common">goldbreast splitfin</name>
    <dbReference type="NCBI Taxonomy" id="33524"/>
    <lineage>
        <taxon>Eukaryota</taxon>
        <taxon>Metazoa</taxon>
        <taxon>Chordata</taxon>
        <taxon>Craniata</taxon>
        <taxon>Vertebrata</taxon>
        <taxon>Euteleostomi</taxon>
        <taxon>Actinopterygii</taxon>
        <taxon>Neopterygii</taxon>
        <taxon>Teleostei</taxon>
        <taxon>Neoteleostei</taxon>
        <taxon>Acanthomorphata</taxon>
        <taxon>Ovalentaria</taxon>
        <taxon>Atherinomorphae</taxon>
        <taxon>Cyprinodontiformes</taxon>
        <taxon>Goodeidae</taxon>
        <taxon>Ilyodon</taxon>
    </lineage>
</organism>